<feature type="coiled-coil region" evidence="1">
    <location>
        <begin position="26"/>
        <end position="80"/>
    </location>
</feature>
<dbReference type="NCBIfam" id="NF005006">
    <property type="entry name" value="PRK06397.1"/>
    <property type="match status" value="1"/>
</dbReference>
<sequence>MGWYMMDDIEAIKIIKEKEISSDKEIEDLKKTQDDLVKEASQKNEEEIAKFTEEMEAEYRKFLDEQRKIAEDKAKSIIEEARQKASRILLNISESELTKIVIDTVNAYLEE</sequence>
<dbReference type="STRING" id="273116.gene:9380819"/>
<gene>
    <name evidence="2" type="ORF">TVG0056752</name>
</gene>
<dbReference type="HOGENOM" id="CLU_2152754_0_0_2"/>
<protein>
    <submittedName>
        <fullName evidence="2">Uncharacterized protein</fullName>
    </submittedName>
</protein>
<dbReference type="KEGG" id="tvo:TVG0056752"/>
<dbReference type="PaxDb" id="273116-14324268"/>
<evidence type="ECO:0000313" key="2">
    <source>
        <dbReference type="EMBL" id="BAB59196.1"/>
    </source>
</evidence>
<keyword evidence="3" id="KW-1185">Reference proteome</keyword>
<evidence type="ECO:0000313" key="3">
    <source>
        <dbReference type="Proteomes" id="UP000001017"/>
    </source>
</evidence>
<keyword evidence="1" id="KW-0175">Coiled coil</keyword>
<name>Q97CP7_THEVO</name>
<organism evidence="2 3">
    <name type="scientific">Thermoplasma volcanium (strain ATCC 51530 / DSM 4299 / JCM 9571 / NBRC 15438 / GSS1)</name>
    <dbReference type="NCBI Taxonomy" id="273116"/>
    <lineage>
        <taxon>Archaea</taxon>
        <taxon>Methanobacteriati</taxon>
        <taxon>Thermoplasmatota</taxon>
        <taxon>Thermoplasmata</taxon>
        <taxon>Thermoplasmatales</taxon>
        <taxon>Thermoplasmataceae</taxon>
        <taxon>Thermoplasma</taxon>
    </lineage>
</organism>
<proteinExistence type="predicted"/>
<dbReference type="eggNOG" id="arCOG03363">
    <property type="taxonomic scope" value="Archaea"/>
</dbReference>
<dbReference type="EMBL" id="BA000011">
    <property type="protein sequence ID" value="BAB59196.1"/>
    <property type="molecule type" value="Genomic_DNA"/>
</dbReference>
<accession>Q97CP7</accession>
<dbReference type="Proteomes" id="UP000001017">
    <property type="component" value="Chromosome"/>
</dbReference>
<reference evidence="2 3" key="1">
    <citation type="journal article" date="1999" name="Proc. Jpn. Acad.">
        <title>Determination of the complete genomic DNA sequence of Thermoplasma volvanium GSS1.</title>
        <authorList>
            <person name="Kawashima T."/>
            <person name="Yamamoto Y."/>
            <person name="Aramaki H."/>
            <person name="Nunoshiba T."/>
            <person name="Kawamoto T."/>
            <person name="Watanabe K."/>
            <person name="Yamazaki M."/>
            <person name="Kanehori K."/>
            <person name="Amano N."/>
            <person name="Ohya Y."/>
            <person name="Makino K."/>
            <person name="Suzuki M."/>
        </authorList>
    </citation>
    <scope>NUCLEOTIDE SEQUENCE [LARGE SCALE GENOMIC DNA]</scope>
    <source>
        <strain evidence="3">ATCC 51530 / DSM 4299 / JCM 9571 / NBRC 15438 / GSS1</strain>
    </source>
</reference>
<reference evidence="2 3" key="2">
    <citation type="journal article" date="2000" name="Proc. Natl. Acad. Sci. U.S.A.">
        <title>Archaeal adaptation to higher temperatures revealed by genomic sequence of Thermoplasma volcanium.</title>
        <authorList>
            <person name="Kawashima T."/>
            <person name="Amano N."/>
            <person name="Koike H."/>
            <person name="Makino S."/>
            <person name="Higuchi S."/>
            <person name="Kawashima-Ohya Y."/>
            <person name="Watanabe K."/>
            <person name="Yamazaki M."/>
            <person name="Kanehori K."/>
            <person name="Kawamoto T."/>
            <person name="Nunoshiba T."/>
            <person name="Yamamoto Y."/>
            <person name="Aramaki H."/>
            <person name="Makino K."/>
            <person name="Suzuki M."/>
        </authorList>
    </citation>
    <scope>NUCLEOTIDE SEQUENCE [LARGE SCALE GENOMIC DNA]</scope>
    <source>
        <strain evidence="3">ATCC 51530 / DSM 4299 / JCM 9571 / NBRC 15438 / GSS1</strain>
    </source>
</reference>
<dbReference type="AlphaFoldDB" id="Q97CP7"/>
<evidence type="ECO:0000256" key="1">
    <source>
        <dbReference type="SAM" id="Coils"/>
    </source>
</evidence>